<dbReference type="Gene3D" id="3.40.50.2000">
    <property type="entry name" value="Glycogen Phosphorylase B"/>
    <property type="match status" value="2"/>
</dbReference>
<accession>A0A3D1JDZ8</accession>
<protein>
    <submittedName>
        <fullName evidence="3">Glycosyl transferase family 1</fullName>
    </submittedName>
</protein>
<organism evidence="3 4">
    <name type="scientific">Anaerolinea thermolimosa</name>
    <dbReference type="NCBI Taxonomy" id="229919"/>
    <lineage>
        <taxon>Bacteria</taxon>
        <taxon>Bacillati</taxon>
        <taxon>Chloroflexota</taxon>
        <taxon>Anaerolineae</taxon>
        <taxon>Anaerolineales</taxon>
        <taxon>Anaerolineaceae</taxon>
        <taxon>Anaerolinea</taxon>
    </lineage>
</organism>
<dbReference type="InterPro" id="IPR028098">
    <property type="entry name" value="Glyco_trans_4-like_N"/>
</dbReference>
<dbReference type="Pfam" id="PF13439">
    <property type="entry name" value="Glyco_transf_4"/>
    <property type="match status" value="1"/>
</dbReference>
<dbReference type="SUPFAM" id="SSF53756">
    <property type="entry name" value="UDP-Glycosyltransferase/glycogen phosphorylase"/>
    <property type="match status" value="1"/>
</dbReference>
<dbReference type="Proteomes" id="UP000264141">
    <property type="component" value="Unassembled WGS sequence"/>
</dbReference>
<evidence type="ECO:0000313" key="4">
    <source>
        <dbReference type="Proteomes" id="UP000264141"/>
    </source>
</evidence>
<dbReference type="GO" id="GO:0016757">
    <property type="term" value="F:glycosyltransferase activity"/>
    <property type="evidence" value="ECO:0007669"/>
    <property type="project" value="InterPro"/>
</dbReference>
<feature type="domain" description="Glycosyl transferase family 1" evidence="1">
    <location>
        <begin position="208"/>
        <end position="358"/>
    </location>
</feature>
<dbReference type="InterPro" id="IPR050194">
    <property type="entry name" value="Glycosyltransferase_grp1"/>
</dbReference>
<dbReference type="PANTHER" id="PTHR45947">
    <property type="entry name" value="SULFOQUINOVOSYL TRANSFERASE SQD2"/>
    <property type="match status" value="1"/>
</dbReference>
<proteinExistence type="predicted"/>
<dbReference type="AlphaFoldDB" id="A0A3D1JDZ8"/>
<feature type="domain" description="Glycosyltransferase subfamily 4-like N-terminal" evidence="2">
    <location>
        <begin position="14"/>
        <end position="199"/>
    </location>
</feature>
<gene>
    <name evidence="3" type="ORF">DEQ80_01010</name>
</gene>
<dbReference type="InterPro" id="IPR001296">
    <property type="entry name" value="Glyco_trans_1"/>
</dbReference>
<dbReference type="PANTHER" id="PTHR45947:SF13">
    <property type="entry name" value="TRANSFERASE"/>
    <property type="match status" value="1"/>
</dbReference>
<dbReference type="STRING" id="229919.GCA_001050195_02609"/>
<reference evidence="3 4" key="1">
    <citation type="journal article" date="2018" name="Nat. Biotechnol.">
        <title>A standardized bacterial taxonomy based on genome phylogeny substantially revises the tree of life.</title>
        <authorList>
            <person name="Parks D.H."/>
            <person name="Chuvochina M."/>
            <person name="Waite D.W."/>
            <person name="Rinke C."/>
            <person name="Skarshewski A."/>
            <person name="Chaumeil P.A."/>
            <person name="Hugenholtz P."/>
        </authorList>
    </citation>
    <scope>NUCLEOTIDE SEQUENCE [LARGE SCALE GENOMIC DNA]</scope>
    <source>
        <strain evidence="3">UBA8781</strain>
    </source>
</reference>
<keyword evidence="3" id="KW-0808">Transferase</keyword>
<comment type="caution">
    <text evidence="3">The sequence shown here is derived from an EMBL/GenBank/DDBJ whole genome shotgun (WGS) entry which is preliminary data.</text>
</comment>
<sequence>MDILLLHNYYLHRGGEEQVFEAERRLLEEHGHRVSVYTLNNTALKELGSVRQAAFSLWNPAAYRAVRALAPAGGVVHVHNPFPLLSPAVYYAARHAGAAVVQTLHNYRLLCPNALFTRGGRVCTDCLGRAVAWPGMVHGCYRGSRAASAVVVLMLALHRALGTYRRQVNRYIVLTPFARSLFVRGGLPREKITVKPNFVAGEPQPGNGEGGYMLFVGRLSPEKGIGLLLEAWKKVKGGRLVIAGDGPEAPRVEAAARADGRITWVGRLAPAGVAEQMREALCLVLPSTCFENLPITLMEAFSAGTPVLAPRLGTLEALVEAGRTGLAFAPHSPEALAEAMEYALSHPQEMRQMRRAARAEYLARYTPEVSYPLLMQIYREALADAGEDSHARG</sequence>
<name>A0A3D1JDZ8_9CHLR</name>
<dbReference type="EMBL" id="DPBP01000004">
    <property type="protein sequence ID" value="HCE16415.1"/>
    <property type="molecule type" value="Genomic_DNA"/>
</dbReference>
<evidence type="ECO:0000313" key="3">
    <source>
        <dbReference type="EMBL" id="HCE16415.1"/>
    </source>
</evidence>
<evidence type="ECO:0000259" key="2">
    <source>
        <dbReference type="Pfam" id="PF13439"/>
    </source>
</evidence>
<dbReference type="CDD" id="cd03801">
    <property type="entry name" value="GT4_PimA-like"/>
    <property type="match status" value="1"/>
</dbReference>
<evidence type="ECO:0000259" key="1">
    <source>
        <dbReference type="Pfam" id="PF00534"/>
    </source>
</evidence>
<dbReference type="Pfam" id="PF00534">
    <property type="entry name" value="Glycos_transf_1"/>
    <property type="match status" value="1"/>
</dbReference>